<name>A0A9E8MIY7_9MICO</name>
<dbReference type="KEGG" id="mdb:OVN18_07540"/>
<evidence type="ECO:0000256" key="5">
    <source>
        <dbReference type="PROSITE-ProRule" id="PRU00335"/>
    </source>
</evidence>
<accession>A0A9E8MIY7</accession>
<dbReference type="InterPro" id="IPR001647">
    <property type="entry name" value="HTH_TetR"/>
</dbReference>
<evidence type="ECO:0000256" key="3">
    <source>
        <dbReference type="ARBA" id="ARBA00023125"/>
    </source>
</evidence>
<feature type="region of interest" description="Disordered" evidence="6">
    <location>
        <begin position="1"/>
        <end position="20"/>
    </location>
</feature>
<dbReference type="InterPro" id="IPR039538">
    <property type="entry name" value="BetI_C"/>
</dbReference>
<protein>
    <submittedName>
        <fullName evidence="8">TetR/AcrR family transcriptional regulator</fullName>
    </submittedName>
</protein>
<organism evidence="8 9">
    <name type="scientific">Microcella daejeonensis</name>
    <dbReference type="NCBI Taxonomy" id="2994971"/>
    <lineage>
        <taxon>Bacteria</taxon>
        <taxon>Bacillati</taxon>
        <taxon>Actinomycetota</taxon>
        <taxon>Actinomycetes</taxon>
        <taxon>Micrococcales</taxon>
        <taxon>Microbacteriaceae</taxon>
        <taxon>Microcella</taxon>
    </lineage>
</organism>
<dbReference type="EMBL" id="CP113089">
    <property type="protein sequence ID" value="WAB80428.1"/>
    <property type="molecule type" value="Genomic_DNA"/>
</dbReference>
<dbReference type="RefSeq" id="WP_267780092.1">
    <property type="nucleotide sequence ID" value="NZ_CP113089.1"/>
</dbReference>
<keyword evidence="2" id="KW-0805">Transcription regulation</keyword>
<evidence type="ECO:0000256" key="2">
    <source>
        <dbReference type="ARBA" id="ARBA00023015"/>
    </source>
</evidence>
<evidence type="ECO:0000256" key="4">
    <source>
        <dbReference type="ARBA" id="ARBA00023163"/>
    </source>
</evidence>
<dbReference type="Pfam" id="PF13977">
    <property type="entry name" value="TetR_C_6"/>
    <property type="match status" value="1"/>
</dbReference>
<feature type="domain" description="HTH tetR-type" evidence="7">
    <location>
        <begin position="19"/>
        <end position="79"/>
    </location>
</feature>
<sequence>MSTEQPDGQDPRTSRMTAAERSAEITAAARALALEDGLTALTQRGVAERAGVAPSLVAHYQPSMEALIAETFRSIAHDEIVEVFGHVALQRDPVIALRVLIVTLLDGGRDDVDLVWTDAFSMARRFPALGEEARRQTQIWHDRFTAMLHRVAVDAPLSEEAADRIASQFLGMLDGLNAHAAIGHIAGRVNVDLIARALEPELGLPAGSLSG</sequence>
<keyword evidence="4" id="KW-0804">Transcription</keyword>
<feature type="DNA-binding region" description="H-T-H motif" evidence="5">
    <location>
        <begin position="42"/>
        <end position="61"/>
    </location>
</feature>
<evidence type="ECO:0000256" key="1">
    <source>
        <dbReference type="ARBA" id="ARBA00022491"/>
    </source>
</evidence>
<keyword evidence="1" id="KW-0678">Repressor</keyword>
<dbReference type="InterPro" id="IPR036271">
    <property type="entry name" value="Tet_transcr_reg_TetR-rel_C_sf"/>
</dbReference>
<proteinExistence type="predicted"/>
<evidence type="ECO:0000259" key="7">
    <source>
        <dbReference type="PROSITE" id="PS50977"/>
    </source>
</evidence>
<dbReference type="GO" id="GO:0003677">
    <property type="term" value="F:DNA binding"/>
    <property type="evidence" value="ECO:0007669"/>
    <property type="project" value="UniProtKB-UniRule"/>
</dbReference>
<dbReference type="AlphaFoldDB" id="A0A9E8MIY7"/>
<dbReference type="SUPFAM" id="SSF46689">
    <property type="entry name" value="Homeodomain-like"/>
    <property type="match status" value="1"/>
</dbReference>
<dbReference type="InterPro" id="IPR009057">
    <property type="entry name" value="Homeodomain-like_sf"/>
</dbReference>
<keyword evidence="9" id="KW-1185">Reference proteome</keyword>
<dbReference type="SUPFAM" id="SSF48498">
    <property type="entry name" value="Tetracyclin repressor-like, C-terminal domain"/>
    <property type="match status" value="1"/>
</dbReference>
<dbReference type="Pfam" id="PF00440">
    <property type="entry name" value="TetR_N"/>
    <property type="match status" value="1"/>
</dbReference>
<reference evidence="8" key="1">
    <citation type="submission" date="2022-11" db="EMBL/GenBank/DDBJ databases">
        <title>Description of Microcella daejonensis nov. sp, isolated from riverside soil.</title>
        <authorList>
            <person name="Molina K.M."/>
            <person name="Kim S.B."/>
        </authorList>
    </citation>
    <scope>NUCLEOTIDE SEQUENCE</scope>
    <source>
        <strain evidence="8">MMS21-STM12</strain>
    </source>
</reference>
<evidence type="ECO:0000256" key="6">
    <source>
        <dbReference type="SAM" id="MobiDB-lite"/>
    </source>
</evidence>
<gene>
    <name evidence="8" type="ORF">OVN18_07540</name>
</gene>
<evidence type="ECO:0000313" key="9">
    <source>
        <dbReference type="Proteomes" id="UP001164706"/>
    </source>
</evidence>
<evidence type="ECO:0000313" key="8">
    <source>
        <dbReference type="EMBL" id="WAB80428.1"/>
    </source>
</evidence>
<keyword evidence="3 5" id="KW-0238">DNA-binding</keyword>
<dbReference type="Proteomes" id="UP001164706">
    <property type="component" value="Chromosome"/>
</dbReference>
<dbReference type="Gene3D" id="1.10.357.10">
    <property type="entry name" value="Tetracycline Repressor, domain 2"/>
    <property type="match status" value="1"/>
</dbReference>
<dbReference type="PROSITE" id="PS50977">
    <property type="entry name" value="HTH_TETR_2"/>
    <property type="match status" value="1"/>
</dbReference>